<keyword evidence="8" id="KW-1185">Reference proteome</keyword>
<comment type="subcellular location">
    <subcellularLocation>
        <location evidence="5">Cell membrane</location>
        <topology evidence="5">Multi-pass membrane protein</topology>
    </subcellularLocation>
    <subcellularLocation>
        <location evidence="1">Membrane</location>
        <topology evidence="1">Multi-pass membrane protein</topology>
    </subcellularLocation>
</comment>
<gene>
    <name evidence="7" type="ORF">CLOHIR_00644</name>
</gene>
<keyword evidence="2 5" id="KW-0812">Transmembrane</keyword>
<evidence type="ECO:0000256" key="1">
    <source>
        <dbReference type="ARBA" id="ARBA00004141"/>
    </source>
</evidence>
<dbReference type="OrthoDB" id="9785836at2"/>
<sequence>MSKKSKYRPYLETMPVVALLLFVLVFGILGAFVQSLGYFPFIGMKEITLEYYTRIFSNSGFLKSLSFTLYISAISSIIAVVLGIIIASLIVSLKSKKEYIYKIPIVVPHITVALFAITFLSDSGFFARLLYSMGVKNAQEIFSNILFSSNGIGIILAYIWKETPYVMLTCLAVLKRLSSKHEMAAINLGASKWYAFRKVTLPMLLPTILSVFTIIFSFSFGSYEIPMLLGATVPKAIAVQAFIEYQNPMMTNRPYAMAMNMVIIAFCVLFVLLFNTIIKRIVMNEKN</sequence>
<feature type="transmembrane region" description="Helical" evidence="5">
    <location>
        <begin position="141"/>
        <end position="160"/>
    </location>
</feature>
<dbReference type="eggNOG" id="COG1176">
    <property type="taxonomic scope" value="Bacteria"/>
</dbReference>
<feature type="transmembrane region" description="Helical" evidence="5">
    <location>
        <begin position="201"/>
        <end position="220"/>
    </location>
</feature>
<dbReference type="RefSeq" id="WP_006441116.1">
    <property type="nucleotide sequence ID" value="NZ_DS995684.1"/>
</dbReference>
<keyword evidence="4 5" id="KW-0472">Membrane</keyword>
<dbReference type="PANTHER" id="PTHR43759">
    <property type="entry name" value="TREHALOSE TRANSPORT SYSTEM PERMEASE PROTEIN SUGA"/>
    <property type="match status" value="1"/>
</dbReference>
<dbReference type="AlphaFoldDB" id="B6FXP3"/>
<evidence type="ECO:0000313" key="7">
    <source>
        <dbReference type="EMBL" id="EEA85692.1"/>
    </source>
</evidence>
<dbReference type="HOGENOM" id="CLU_016047_18_4_9"/>
<dbReference type="Gene3D" id="1.10.3720.10">
    <property type="entry name" value="MetI-like"/>
    <property type="match status" value="1"/>
</dbReference>
<keyword evidence="3 5" id="KW-1133">Transmembrane helix</keyword>
<dbReference type="InterPro" id="IPR052730">
    <property type="entry name" value="Sugar_ABC_transporter"/>
</dbReference>
<evidence type="ECO:0000313" key="8">
    <source>
        <dbReference type="Proteomes" id="UP000003178"/>
    </source>
</evidence>
<dbReference type="SUPFAM" id="SSF161098">
    <property type="entry name" value="MetI-like"/>
    <property type="match status" value="1"/>
</dbReference>
<evidence type="ECO:0000256" key="3">
    <source>
        <dbReference type="ARBA" id="ARBA00022989"/>
    </source>
</evidence>
<dbReference type="PANTHER" id="PTHR43759:SF1">
    <property type="entry name" value="GLUCOSE IMPORT SYSTEM PERMEASE PROTEIN GLCT"/>
    <property type="match status" value="1"/>
</dbReference>
<dbReference type="Proteomes" id="UP000003178">
    <property type="component" value="Unassembled WGS sequence"/>
</dbReference>
<evidence type="ECO:0000259" key="6">
    <source>
        <dbReference type="PROSITE" id="PS50928"/>
    </source>
</evidence>
<organism evidence="7 8">
    <name type="scientific">Peptacetobacter hiranonis (strain DSM 13275 / JCM 10541 / KCTC 15199 / TO-931)</name>
    <name type="common">Clostridium hiranonis</name>
    <dbReference type="NCBI Taxonomy" id="500633"/>
    <lineage>
        <taxon>Bacteria</taxon>
        <taxon>Bacillati</taxon>
        <taxon>Bacillota</taxon>
        <taxon>Clostridia</taxon>
        <taxon>Peptostreptococcales</taxon>
        <taxon>Peptostreptococcaceae</taxon>
        <taxon>Peptacetobacter</taxon>
    </lineage>
</organism>
<keyword evidence="5" id="KW-0813">Transport</keyword>
<protein>
    <submittedName>
        <fullName evidence="7">ABC transporter, permease protein</fullName>
    </submittedName>
</protein>
<reference evidence="7 8" key="2">
    <citation type="submission" date="2008-10" db="EMBL/GenBank/DDBJ databases">
        <title>Draft genome sequence of Clostridium hiranonis (DSM 13275).</title>
        <authorList>
            <person name="Sudarsanam P."/>
            <person name="Ley R."/>
            <person name="Guruge J."/>
            <person name="Turnbaugh P.J."/>
            <person name="Mahowald M."/>
            <person name="Liep D."/>
            <person name="Gordon J."/>
        </authorList>
    </citation>
    <scope>NUCLEOTIDE SEQUENCE [LARGE SCALE GENOMIC DNA]</scope>
    <source>
        <strain evidence="7 8">DSM 13275</strain>
    </source>
</reference>
<accession>B6FXP3</accession>
<dbReference type="PROSITE" id="PS50928">
    <property type="entry name" value="ABC_TM1"/>
    <property type="match status" value="1"/>
</dbReference>
<dbReference type="InterPro" id="IPR035906">
    <property type="entry name" value="MetI-like_sf"/>
</dbReference>
<reference evidence="7 8" key="1">
    <citation type="submission" date="2008-09" db="EMBL/GenBank/DDBJ databases">
        <authorList>
            <person name="Fulton L."/>
            <person name="Clifton S."/>
            <person name="Fulton B."/>
            <person name="Xu J."/>
            <person name="Minx P."/>
            <person name="Pepin K.H."/>
            <person name="Johnson M."/>
            <person name="Thiruvilangam P."/>
            <person name="Bhonagiri V."/>
            <person name="Nash W.E."/>
            <person name="Mardis E.R."/>
            <person name="Wilson R.K."/>
        </authorList>
    </citation>
    <scope>NUCLEOTIDE SEQUENCE [LARGE SCALE GENOMIC DNA]</scope>
    <source>
        <strain evidence="7 8">DSM 13275</strain>
    </source>
</reference>
<dbReference type="EMBL" id="ABWP01000025">
    <property type="protein sequence ID" value="EEA85692.1"/>
    <property type="molecule type" value="Genomic_DNA"/>
</dbReference>
<feature type="transmembrane region" description="Helical" evidence="5">
    <location>
        <begin position="67"/>
        <end position="91"/>
    </location>
</feature>
<proteinExistence type="inferred from homology"/>
<dbReference type="CDD" id="cd06261">
    <property type="entry name" value="TM_PBP2"/>
    <property type="match status" value="1"/>
</dbReference>
<dbReference type="STRING" id="500633.CLOHIR_00644"/>
<comment type="similarity">
    <text evidence="5">Belongs to the binding-protein-dependent transport system permease family.</text>
</comment>
<evidence type="ECO:0000256" key="4">
    <source>
        <dbReference type="ARBA" id="ARBA00023136"/>
    </source>
</evidence>
<name>B6FXP3_PEPHT</name>
<dbReference type="GO" id="GO:0055085">
    <property type="term" value="P:transmembrane transport"/>
    <property type="evidence" value="ECO:0007669"/>
    <property type="project" value="InterPro"/>
</dbReference>
<feature type="transmembrane region" description="Helical" evidence="5">
    <location>
        <begin position="103"/>
        <end position="121"/>
    </location>
</feature>
<feature type="domain" description="ABC transmembrane type-1" evidence="6">
    <location>
        <begin position="65"/>
        <end position="274"/>
    </location>
</feature>
<evidence type="ECO:0000256" key="2">
    <source>
        <dbReference type="ARBA" id="ARBA00022692"/>
    </source>
</evidence>
<dbReference type="InterPro" id="IPR000515">
    <property type="entry name" value="MetI-like"/>
</dbReference>
<evidence type="ECO:0000256" key="5">
    <source>
        <dbReference type="RuleBase" id="RU363032"/>
    </source>
</evidence>
<dbReference type="GO" id="GO:0005886">
    <property type="term" value="C:plasma membrane"/>
    <property type="evidence" value="ECO:0007669"/>
    <property type="project" value="UniProtKB-SubCell"/>
</dbReference>
<comment type="caution">
    <text evidence="7">The sequence shown here is derived from an EMBL/GenBank/DDBJ whole genome shotgun (WGS) entry which is preliminary data.</text>
</comment>
<dbReference type="Pfam" id="PF00528">
    <property type="entry name" value="BPD_transp_1"/>
    <property type="match status" value="1"/>
</dbReference>
<feature type="transmembrane region" description="Helical" evidence="5">
    <location>
        <begin position="255"/>
        <end position="278"/>
    </location>
</feature>